<dbReference type="AlphaFoldDB" id="Q8GZ02"/>
<accession>Q8GZ02</accession>
<proteinExistence type="evidence at transcript level"/>
<name>Q8GZ02_ARATH</name>
<protein>
    <submittedName>
        <fullName evidence="1">Uncharacterized protein</fullName>
    </submittedName>
</protein>
<evidence type="ECO:0000313" key="1">
    <source>
        <dbReference type="EMBL" id="BAC41958.1"/>
    </source>
</evidence>
<sequence length="55" mass="6231">MESFSFSKSSATFPKMVFESTSSMSPGTDAETVAAKSKRSESERIFMFFMVWFIV</sequence>
<organism evidence="1">
    <name type="scientific">Arabidopsis thaliana</name>
    <name type="common">Mouse-ear cress</name>
    <dbReference type="NCBI Taxonomy" id="3702"/>
    <lineage>
        <taxon>Eukaryota</taxon>
        <taxon>Viridiplantae</taxon>
        <taxon>Streptophyta</taxon>
        <taxon>Embryophyta</taxon>
        <taxon>Tracheophyta</taxon>
        <taxon>Spermatophyta</taxon>
        <taxon>Magnoliopsida</taxon>
        <taxon>eudicotyledons</taxon>
        <taxon>Gunneridae</taxon>
        <taxon>Pentapetalae</taxon>
        <taxon>rosids</taxon>
        <taxon>malvids</taxon>
        <taxon>Brassicales</taxon>
        <taxon>Brassicaceae</taxon>
        <taxon>Camelineae</taxon>
        <taxon>Arabidopsis</taxon>
    </lineage>
</organism>
<dbReference type="EMBL" id="AK117286">
    <property type="protein sequence ID" value="BAC41958.1"/>
    <property type="molecule type" value="mRNA"/>
</dbReference>
<reference evidence="1" key="1">
    <citation type="submission" date="2002-11" db="EMBL/GenBank/DDBJ databases">
        <title>Arabidopsis thaliana full-length cDNA.</title>
        <authorList>
            <person name="Seki M."/>
            <person name="Iida K."/>
            <person name="Satou M."/>
            <person name="Sakurai T."/>
            <person name="Akiyama K."/>
            <person name="Ishida J."/>
            <person name="Nakajima M."/>
            <person name="Enju A."/>
            <person name="Kamiya A."/>
            <person name="Narusaka M."/>
            <person name="Carninci P."/>
            <person name="Kawai J."/>
            <person name="Hayashizaki Y."/>
            <person name="Shinozaki K."/>
        </authorList>
    </citation>
    <scope>NUCLEOTIDE SEQUENCE</scope>
</reference>